<gene>
    <name evidence="2" type="ORF">MNBD_BACTEROID03-1408</name>
</gene>
<organism evidence="2">
    <name type="scientific">hydrothermal vent metagenome</name>
    <dbReference type="NCBI Taxonomy" id="652676"/>
    <lineage>
        <taxon>unclassified sequences</taxon>
        <taxon>metagenomes</taxon>
        <taxon>ecological metagenomes</taxon>
    </lineage>
</organism>
<dbReference type="EMBL" id="UOEL01000013">
    <property type="protein sequence ID" value="VAW10100.1"/>
    <property type="molecule type" value="Genomic_DNA"/>
</dbReference>
<name>A0A3B0SZR4_9ZZZZ</name>
<accession>A0A3B0SZR4</accession>
<protein>
    <submittedName>
        <fullName evidence="2">Uncharacterized protein</fullName>
    </submittedName>
</protein>
<sequence length="38" mass="4285">MVLVVSPEFFKILFVGVVLVKNICIFASAINEVEFKQI</sequence>
<keyword evidence="1" id="KW-0472">Membrane</keyword>
<dbReference type="AlphaFoldDB" id="A0A3B0SZR4"/>
<reference evidence="2" key="1">
    <citation type="submission" date="2018-06" db="EMBL/GenBank/DDBJ databases">
        <authorList>
            <person name="Zhirakovskaya E."/>
        </authorList>
    </citation>
    <scope>NUCLEOTIDE SEQUENCE</scope>
</reference>
<keyword evidence="1" id="KW-0812">Transmembrane</keyword>
<proteinExistence type="predicted"/>
<evidence type="ECO:0000313" key="2">
    <source>
        <dbReference type="EMBL" id="VAW10100.1"/>
    </source>
</evidence>
<evidence type="ECO:0000256" key="1">
    <source>
        <dbReference type="SAM" id="Phobius"/>
    </source>
</evidence>
<feature type="transmembrane region" description="Helical" evidence="1">
    <location>
        <begin position="12"/>
        <end position="30"/>
    </location>
</feature>
<keyword evidence="1" id="KW-1133">Transmembrane helix</keyword>